<accession>A0A9W6YUW3</accession>
<dbReference type="SUPFAM" id="SSF49562">
    <property type="entry name" value="C2 domain (Calcium/lipid-binding domain, CaLB)"/>
    <property type="match status" value="1"/>
</dbReference>
<protein>
    <submittedName>
        <fullName evidence="2">Unnamed protein product</fullName>
    </submittedName>
</protein>
<proteinExistence type="predicted"/>
<dbReference type="Pfam" id="PF00168">
    <property type="entry name" value="C2"/>
    <property type="match status" value="1"/>
</dbReference>
<dbReference type="InterPro" id="IPR035892">
    <property type="entry name" value="C2_domain_sf"/>
</dbReference>
<reference evidence="2" key="1">
    <citation type="submission" date="2023-04" db="EMBL/GenBank/DDBJ databases">
        <title>Ambrosiozyma monospora NBRC 1965.</title>
        <authorList>
            <person name="Ichikawa N."/>
            <person name="Sato H."/>
            <person name="Tonouchi N."/>
        </authorList>
    </citation>
    <scope>NUCLEOTIDE SEQUENCE</scope>
    <source>
        <strain evidence="2">NBRC 1965</strain>
    </source>
</reference>
<dbReference type="Proteomes" id="UP001165063">
    <property type="component" value="Unassembled WGS sequence"/>
</dbReference>
<dbReference type="PANTHER" id="PTHR47263:SF1">
    <property type="entry name" value="C2 DOMAIN PROTEIN (AFU_ORTHOLOGUE AFUA_7G02350)"/>
    <property type="match status" value="1"/>
</dbReference>
<sequence length="567" mass="65005">MNWPTDIHNAYFATLLYQRISFVIGKYADQMTEEVIDELSSMDTLPSDSKAYTQINNLYTVLKKMDNLFRDDVLHAFSPLIRNQSAYQRTPSMNGRTNGQGRNDKNYLWELCNIQTGRLVSIKVIKAENVENKGTGEPLNSFVRLTGAIENRTRTIGNDAYPEWNEDFETVLLEGETDIVQLRIFAETGRNMTTIVEQFPFQLTFDSKKDGVVQQITQESHGVNLYIEYKFENIKHDPIFYNGQVRTSLENAIQRIIKLLGSRTTKQIMETLTKNNIRSVFKESPDFPIVDKFFVSEEDEPDSEMLDPAVINDAMIVGLCNTINTTVNVLSMNLEEDTIDELLVYMWSVTLSTGINAVLPPLAITGSVRMKKLGQQQQSQKGNLLERITTQLGSLGLDTDGSESMSYEEMQRMISWMYKIFYLIAELLHEQYQYQLITKEMVHIRDLQILYEYNYQDLQNSYDDVLAECKQIMESELQKPANRVGGVLSRSDSVMARGTVEDRQEYEDQVDNSAAVVFLSRELILRVMLAKEGAVALDFVNSKTREFNEYSKKLKNKIIAKSIINRG</sequence>
<organism evidence="2 3">
    <name type="scientific">Ambrosiozyma monospora</name>
    <name type="common">Yeast</name>
    <name type="synonym">Endomycopsis monosporus</name>
    <dbReference type="NCBI Taxonomy" id="43982"/>
    <lineage>
        <taxon>Eukaryota</taxon>
        <taxon>Fungi</taxon>
        <taxon>Dikarya</taxon>
        <taxon>Ascomycota</taxon>
        <taxon>Saccharomycotina</taxon>
        <taxon>Pichiomycetes</taxon>
        <taxon>Pichiales</taxon>
        <taxon>Pichiaceae</taxon>
        <taxon>Ambrosiozyma</taxon>
    </lineage>
</organism>
<dbReference type="SMART" id="SM00239">
    <property type="entry name" value="C2"/>
    <property type="match status" value="1"/>
</dbReference>
<feature type="domain" description="C2" evidence="1">
    <location>
        <begin position="119"/>
        <end position="217"/>
    </location>
</feature>
<dbReference type="InterPro" id="IPR052811">
    <property type="entry name" value="Glucose_resp_signaling"/>
</dbReference>
<dbReference type="Gene3D" id="2.60.40.150">
    <property type="entry name" value="C2 domain"/>
    <property type="match status" value="1"/>
</dbReference>
<evidence type="ECO:0000313" key="2">
    <source>
        <dbReference type="EMBL" id="GMG22471.1"/>
    </source>
</evidence>
<dbReference type="EMBL" id="BSXU01000984">
    <property type="protein sequence ID" value="GMG22471.1"/>
    <property type="molecule type" value="Genomic_DNA"/>
</dbReference>
<gene>
    <name evidence="2" type="ORF">Amon01_000263400</name>
</gene>
<evidence type="ECO:0000259" key="1">
    <source>
        <dbReference type="SMART" id="SM00239"/>
    </source>
</evidence>
<name>A0A9W6YUW3_AMBMO</name>
<dbReference type="InterPro" id="IPR000008">
    <property type="entry name" value="C2_dom"/>
</dbReference>
<comment type="caution">
    <text evidence="2">The sequence shown here is derived from an EMBL/GenBank/DDBJ whole genome shotgun (WGS) entry which is preliminary data.</text>
</comment>
<dbReference type="PANTHER" id="PTHR47263">
    <property type="entry name" value="ADENYLATE CYCLASE ACTIVATION PROTEIN GIT1"/>
    <property type="match status" value="1"/>
</dbReference>
<evidence type="ECO:0000313" key="3">
    <source>
        <dbReference type="Proteomes" id="UP001165063"/>
    </source>
</evidence>
<dbReference type="OrthoDB" id="3990322at2759"/>
<dbReference type="AlphaFoldDB" id="A0A9W6YUW3"/>
<keyword evidence="3" id="KW-1185">Reference proteome</keyword>
<dbReference type="CDD" id="cd00030">
    <property type="entry name" value="C2"/>
    <property type="match status" value="1"/>
</dbReference>